<dbReference type="Pfam" id="PF11710">
    <property type="entry name" value="Git3"/>
    <property type="match status" value="1"/>
</dbReference>
<feature type="compositionally biased region" description="Basic and acidic residues" evidence="5">
    <location>
        <begin position="298"/>
        <end position="311"/>
    </location>
</feature>
<feature type="transmembrane region" description="Helical" evidence="6">
    <location>
        <begin position="160"/>
        <end position="179"/>
    </location>
</feature>
<evidence type="ECO:0000256" key="6">
    <source>
        <dbReference type="SAM" id="Phobius"/>
    </source>
</evidence>
<feature type="transmembrane region" description="Helical" evidence="6">
    <location>
        <begin position="199"/>
        <end position="222"/>
    </location>
</feature>
<comment type="subcellular location">
    <subcellularLocation>
        <location evidence="1">Membrane</location>
        <topology evidence="1">Multi-pass membrane protein</topology>
    </subcellularLocation>
</comment>
<protein>
    <recommendedName>
        <fullName evidence="7">G-protein coupled receptors family 2 profile 2 domain-containing protein</fullName>
    </recommendedName>
</protein>
<reference evidence="8" key="2">
    <citation type="submission" date="2023-06" db="EMBL/GenBank/DDBJ databases">
        <authorList>
            <person name="Kobayashi Y."/>
            <person name="Kayamori A."/>
            <person name="Aoki K."/>
            <person name="Shiwa Y."/>
            <person name="Fujita N."/>
            <person name="Sugita T."/>
            <person name="Iwasaki W."/>
            <person name="Tanaka N."/>
            <person name="Takashima M."/>
        </authorList>
    </citation>
    <scope>NUCLEOTIDE SEQUENCE</scope>
    <source>
        <strain evidence="8">HIS016</strain>
    </source>
</reference>
<evidence type="ECO:0000256" key="2">
    <source>
        <dbReference type="ARBA" id="ARBA00022692"/>
    </source>
</evidence>
<proteinExistence type="predicted"/>
<feature type="compositionally biased region" description="Basic and acidic residues" evidence="5">
    <location>
        <begin position="330"/>
        <end position="339"/>
    </location>
</feature>
<dbReference type="InterPro" id="IPR017981">
    <property type="entry name" value="GPCR_2-like_7TM"/>
</dbReference>
<dbReference type="PROSITE" id="PS50261">
    <property type="entry name" value="G_PROTEIN_RECEP_F2_4"/>
    <property type="match status" value="1"/>
</dbReference>
<dbReference type="GO" id="GO:0004930">
    <property type="term" value="F:G protein-coupled receptor activity"/>
    <property type="evidence" value="ECO:0007669"/>
    <property type="project" value="TreeGrafter"/>
</dbReference>
<accession>A0AAD3TZ16</accession>
<name>A0AAD3TZ16_9TREE</name>
<feature type="compositionally biased region" description="Basic residues" evidence="5">
    <location>
        <begin position="318"/>
        <end position="327"/>
    </location>
</feature>
<evidence type="ECO:0000313" key="9">
    <source>
        <dbReference type="Proteomes" id="UP001222932"/>
    </source>
</evidence>
<reference evidence="8" key="1">
    <citation type="journal article" date="2023" name="BMC Genomics">
        <title>Chromosome-level genome assemblies of Cutaneotrichosporon spp. (Trichosporonales, Basidiomycota) reveal imbalanced evolution between nucleotide sequences and chromosome synteny.</title>
        <authorList>
            <person name="Kobayashi Y."/>
            <person name="Kayamori A."/>
            <person name="Aoki K."/>
            <person name="Shiwa Y."/>
            <person name="Matsutani M."/>
            <person name="Fujita N."/>
            <person name="Sugita T."/>
            <person name="Iwasaki W."/>
            <person name="Tanaka N."/>
            <person name="Takashima M."/>
        </authorList>
    </citation>
    <scope>NUCLEOTIDE SEQUENCE</scope>
    <source>
        <strain evidence="8">HIS016</strain>
    </source>
</reference>
<feature type="region of interest" description="Disordered" evidence="5">
    <location>
        <begin position="292"/>
        <end position="339"/>
    </location>
</feature>
<feature type="region of interest" description="Disordered" evidence="5">
    <location>
        <begin position="482"/>
        <end position="523"/>
    </location>
</feature>
<dbReference type="SUPFAM" id="SSF81321">
    <property type="entry name" value="Family A G protein-coupled receptor-like"/>
    <property type="match status" value="1"/>
</dbReference>
<evidence type="ECO:0000256" key="1">
    <source>
        <dbReference type="ARBA" id="ARBA00004141"/>
    </source>
</evidence>
<feature type="transmembrane region" description="Helical" evidence="6">
    <location>
        <begin position="657"/>
        <end position="677"/>
    </location>
</feature>
<keyword evidence="9" id="KW-1185">Reference proteome</keyword>
<feature type="compositionally biased region" description="Low complexity" evidence="5">
    <location>
        <begin position="413"/>
        <end position="430"/>
    </location>
</feature>
<gene>
    <name evidence="8" type="ORF">CspeluHIS016_0703880</name>
</gene>
<dbReference type="InterPro" id="IPR023041">
    <property type="entry name" value="Glucose_rcpt_Git3-like_N"/>
</dbReference>
<dbReference type="GO" id="GO:0007166">
    <property type="term" value="P:cell surface receptor signaling pathway"/>
    <property type="evidence" value="ECO:0007669"/>
    <property type="project" value="InterPro"/>
</dbReference>
<dbReference type="Gene3D" id="1.20.1070.10">
    <property type="entry name" value="Rhodopsin 7-helix transmembrane proteins"/>
    <property type="match status" value="1"/>
</dbReference>
<dbReference type="PANTHER" id="PTHR23112">
    <property type="entry name" value="G PROTEIN-COUPLED RECEPTOR 157-RELATED"/>
    <property type="match status" value="1"/>
</dbReference>
<dbReference type="AlphaFoldDB" id="A0AAD3TZ16"/>
<dbReference type="Proteomes" id="UP001222932">
    <property type="component" value="Unassembled WGS sequence"/>
</dbReference>
<feature type="transmembrane region" description="Helical" evidence="6">
    <location>
        <begin position="37"/>
        <end position="58"/>
    </location>
</feature>
<sequence>MSDNAVDSRLPVIAEEMIKHLVVHIAPEVTALESETWVLVVDTVILVLTIIGASFVLVGMAMNEIRKRASTTRMRLVQSLILSDVMLGIVGLIGCTLSLDGRPLQLDSPECDGLGVMFHAIIFSQHCWTLALAFCTYMILTKPLHIVTSWIEKYWAWSWLLVWTISFTVSVVTYIVYGYQPAGGICYLGNNTGLFGELIQFLPRAIVFLFIIFFYGKLYVFLRRPDKIRSGLSDHSAGESSFSKMKHSWMPNSRSRLPFVKNRQTKTLILNDKGHRIGVDTGLSHHTASNASHVSAADADKHTPKSSDKSASEPQRMKSMHRAKSPSRSKSPDTDIPPWERIELPVFQIDGQKYGGSSTPAREGAWAEWRFSSRRAGRSTTPVEIAVPTPTTSVLISPNKEELDKTPQKSPTSASVKSQSSPGVSSFSSVGLRTASGSNCSSDPTYSSTPTAVDSQFSRRPSVASGASLPGAAADIARPLRAFTRDGGPSPMDSFNPEERRPSLPNIGVGHGSEPIASPYRRPSHCPPFLRQAPRTSPTPLAQTATLTGADLEKAFIVLEEEEVRNPTLAEDDDDDDGWDLKRFLDDEPAPGGDDRFVITQHSENVEYVPESMASYLNRKTALLMLWFPLGYLLLFSVSLIHIIYDFVGYPPDTLRAVSRWMIFGQGLLNGIIYGVVEWHTKRVVRRRVRRGTFSPRTSRSSHHLSGIQALRHPIRYYHEHHSHSNSQSQSQSRTHHKTADPVTSNASQIASRRSPQVSFVDPESSIMQRLDLKLGPTLDEY</sequence>
<feature type="transmembrane region" description="Helical" evidence="6">
    <location>
        <begin position="622"/>
        <end position="645"/>
    </location>
</feature>
<feature type="transmembrane region" description="Helical" evidence="6">
    <location>
        <begin position="119"/>
        <end position="140"/>
    </location>
</feature>
<evidence type="ECO:0000313" key="8">
    <source>
        <dbReference type="EMBL" id="GMK59373.1"/>
    </source>
</evidence>
<dbReference type="EMBL" id="BTCM01000007">
    <property type="protein sequence ID" value="GMK59373.1"/>
    <property type="molecule type" value="Genomic_DNA"/>
</dbReference>
<keyword evidence="2 6" id="KW-0812">Transmembrane</keyword>
<dbReference type="GO" id="GO:0007189">
    <property type="term" value="P:adenylate cyclase-activating G protein-coupled receptor signaling pathway"/>
    <property type="evidence" value="ECO:0007669"/>
    <property type="project" value="TreeGrafter"/>
</dbReference>
<evidence type="ECO:0000256" key="5">
    <source>
        <dbReference type="SAM" id="MobiDB-lite"/>
    </source>
</evidence>
<evidence type="ECO:0000256" key="3">
    <source>
        <dbReference type="ARBA" id="ARBA00022989"/>
    </source>
</evidence>
<feature type="compositionally biased region" description="Polar residues" evidence="5">
    <location>
        <begin position="435"/>
        <end position="459"/>
    </location>
</feature>
<dbReference type="GO" id="GO:0005886">
    <property type="term" value="C:plasma membrane"/>
    <property type="evidence" value="ECO:0007669"/>
    <property type="project" value="TreeGrafter"/>
</dbReference>
<feature type="region of interest" description="Disordered" evidence="5">
    <location>
        <begin position="721"/>
        <end position="763"/>
    </location>
</feature>
<evidence type="ECO:0000259" key="7">
    <source>
        <dbReference type="PROSITE" id="PS50261"/>
    </source>
</evidence>
<organism evidence="8 9">
    <name type="scientific">Cutaneotrichosporon spelunceum</name>
    <dbReference type="NCBI Taxonomy" id="1672016"/>
    <lineage>
        <taxon>Eukaryota</taxon>
        <taxon>Fungi</taxon>
        <taxon>Dikarya</taxon>
        <taxon>Basidiomycota</taxon>
        <taxon>Agaricomycotina</taxon>
        <taxon>Tremellomycetes</taxon>
        <taxon>Trichosporonales</taxon>
        <taxon>Trichosporonaceae</taxon>
        <taxon>Cutaneotrichosporon</taxon>
    </lineage>
</organism>
<feature type="compositionally biased region" description="Polar residues" evidence="5">
    <location>
        <begin position="742"/>
        <end position="758"/>
    </location>
</feature>
<feature type="domain" description="G-protein coupled receptors family 2 profile 2" evidence="7">
    <location>
        <begin position="35"/>
        <end position="224"/>
    </location>
</feature>
<feature type="transmembrane region" description="Helical" evidence="6">
    <location>
        <begin position="79"/>
        <end position="99"/>
    </location>
</feature>
<evidence type="ECO:0000256" key="4">
    <source>
        <dbReference type="ARBA" id="ARBA00023136"/>
    </source>
</evidence>
<keyword evidence="3 6" id="KW-1133">Transmembrane helix</keyword>
<feature type="region of interest" description="Disordered" evidence="5">
    <location>
        <begin position="373"/>
        <end position="470"/>
    </location>
</feature>
<keyword evidence="4 6" id="KW-0472">Membrane</keyword>
<comment type="caution">
    <text evidence="8">The sequence shown here is derived from an EMBL/GenBank/DDBJ whole genome shotgun (WGS) entry which is preliminary data.</text>
</comment>
<dbReference type="PANTHER" id="PTHR23112:SF0">
    <property type="entry name" value="TRANSMEMBRANE PROTEIN 116"/>
    <property type="match status" value="1"/>
</dbReference>